<proteinExistence type="predicted"/>
<feature type="compositionally biased region" description="Polar residues" evidence="1">
    <location>
        <begin position="265"/>
        <end position="277"/>
    </location>
</feature>
<dbReference type="Proteomes" id="UP000672032">
    <property type="component" value="Chromosome 3"/>
</dbReference>
<evidence type="ECO:0000313" key="2">
    <source>
        <dbReference type="EMBL" id="QSZ33111.1"/>
    </source>
</evidence>
<evidence type="ECO:0000256" key="1">
    <source>
        <dbReference type="SAM" id="MobiDB-lite"/>
    </source>
</evidence>
<evidence type="ECO:0000313" key="3">
    <source>
        <dbReference type="Proteomes" id="UP000672032"/>
    </source>
</evidence>
<feature type="compositionally biased region" description="Low complexity" evidence="1">
    <location>
        <begin position="199"/>
        <end position="213"/>
    </location>
</feature>
<feature type="compositionally biased region" description="Basic and acidic residues" evidence="1">
    <location>
        <begin position="214"/>
        <end position="225"/>
    </location>
</feature>
<keyword evidence="3" id="KW-1185">Reference proteome</keyword>
<protein>
    <submittedName>
        <fullName evidence="2">Uncharacterized protein</fullName>
    </submittedName>
</protein>
<feature type="region of interest" description="Disordered" evidence="1">
    <location>
        <begin position="171"/>
        <end position="284"/>
    </location>
</feature>
<gene>
    <name evidence="2" type="ORF">DSL72_002697</name>
</gene>
<accession>A0A8A3PDG1</accession>
<dbReference type="AlphaFoldDB" id="A0A8A3PDG1"/>
<organism evidence="2 3">
    <name type="scientific">Monilinia vaccinii-corymbosi</name>
    <dbReference type="NCBI Taxonomy" id="61207"/>
    <lineage>
        <taxon>Eukaryota</taxon>
        <taxon>Fungi</taxon>
        <taxon>Dikarya</taxon>
        <taxon>Ascomycota</taxon>
        <taxon>Pezizomycotina</taxon>
        <taxon>Leotiomycetes</taxon>
        <taxon>Helotiales</taxon>
        <taxon>Sclerotiniaceae</taxon>
        <taxon>Monilinia</taxon>
    </lineage>
</organism>
<reference evidence="2" key="1">
    <citation type="submission" date="2020-10" db="EMBL/GenBank/DDBJ databases">
        <title>Genome Sequence of Monilinia vaccinii-corymbosi Sheds Light on Mummy Berry Disease Infection of Blueberry and Mating Type.</title>
        <authorList>
            <person name="Yow A.G."/>
            <person name="Zhang Y."/>
            <person name="Bansal K."/>
            <person name="Eacker S.M."/>
            <person name="Sullivan S."/>
            <person name="Liachko I."/>
            <person name="Cubeta M.A."/>
            <person name="Rollins J.A."/>
            <person name="Ashrafi H."/>
        </authorList>
    </citation>
    <scope>NUCLEOTIDE SEQUENCE</scope>
    <source>
        <strain evidence="2">RL-1</strain>
    </source>
</reference>
<sequence length="359" mass="40686">MPPTSHPEGSILQPQRLTADHRSYIAIGAYIEKNYPDDFPTLRCTPLGDASGRITERQTPWNIYVEFIKETFTCMDPETDEDGYWKKWTRMSGNQEELFLQKVHEHYPCLAASKGDWVTAKVTSQYIASRRRRQAWKKGLRLSHPCFTPMAARQKALNSRRERRLKYMIPMDYIPPSEVPKDSPIPEDSPTIHQDAPHRNPNPNSNPNQLDSNSSKHPDPPHHIELSPNPSTSHPPATINSKDNTEKTDPSSSLPITTQEDRTFDPSSPLGSHQTIDTDGAGVKPITINAHPLPPKCSKVKCSNPAAVNERNGQRFNKLCKKCAPPKKFPVRLLQVVNHAYHNHLTQETKFGHTQYSKQ</sequence>
<feature type="compositionally biased region" description="Polar residues" evidence="1">
    <location>
        <begin position="228"/>
        <end position="242"/>
    </location>
</feature>
<name>A0A8A3PDG1_9HELO</name>
<dbReference type="EMBL" id="CP063407">
    <property type="protein sequence ID" value="QSZ33111.1"/>
    <property type="molecule type" value="Genomic_DNA"/>
</dbReference>